<evidence type="ECO:0000313" key="8">
    <source>
        <dbReference type="Proteomes" id="UP000652761"/>
    </source>
</evidence>
<evidence type="ECO:0000313" key="7">
    <source>
        <dbReference type="EMBL" id="MQM04340.1"/>
    </source>
</evidence>
<sequence length="361" mass="39017">MASLPAPPLLFFPLLAVLVAAATLVPSCEAWRPWPNTLNLTAANATAGVPSRALDIGGSKRFEGSSEFVHLRYHMGPVLAANITVHVIWYGTWSRPQKRIIRGFIRSLSDDSVPHPSVAGWWRTVRLYADQTGSNVTAHVSLGSEKNDRLYSLGRSLTRLSVQHVIRAAVSARRRPLPVNPRGGLYLLLTSSDVAVQDFCSGSCGFHYFTFPSIVGYTLPYAWVGNSATRCPGICAYPYAIPEYFLPPGQKKRQPAPAPNGDAGVDGMVSVIGHELAELATNPLANAWYAGADPSFPTEIADLCEGIYGTGGGGAYTGQVTVDGRDGAWYNVNGSGGRRFLVQWVWHPQLNYCFGPNALDQ</sequence>
<proteinExistence type="inferred from homology"/>
<comment type="caution">
    <text evidence="7">The sequence shown here is derived from an EMBL/GenBank/DDBJ whole genome shotgun (WGS) entry which is preliminary data.</text>
</comment>
<dbReference type="InterPro" id="IPR006766">
    <property type="entry name" value="EXORDIUM-like"/>
</dbReference>
<keyword evidence="2" id="KW-0052">Apoplast</keyword>
<gene>
    <name evidence="7" type="ORF">Taro_037137</name>
</gene>
<evidence type="ECO:0000256" key="6">
    <source>
        <dbReference type="SAM" id="SignalP"/>
    </source>
</evidence>
<evidence type="ECO:0000256" key="3">
    <source>
        <dbReference type="ARBA" id="ARBA00022525"/>
    </source>
</evidence>
<protein>
    <recommendedName>
        <fullName evidence="9">Protein EXORDIUM-like 3</fullName>
    </recommendedName>
</protein>
<keyword evidence="8" id="KW-1185">Reference proteome</keyword>
<dbReference type="Pfam" id="PF04674">
    <property type="entry name" value="Phi_1"/>
    <property type="match status" value="1"/>
</dbReference>
<dbReference type="PANTHER" id="PTHR31279">
    <property type="entry name" value="PROTEIN EXORDIUM-LIKE 5"/>
    <property type="match status" value="1"/>
</dbReference>
<keyword evidence="4 6" id="KW-0732">Signal</keyword>
<comment type="similarity">
    <text evidence="5">Belongs to the EXORDIUM family.</text>
</comment>
<dbReference type="AlphaFoldDB" id="A0A843WNT1"/>
<feature type="signal peptide" evidence="6">
    <location>
        <begin position="1"/>
        <end position="30"/>
    </location>
</feature>
<evidence type="ECO:0000256" key="4">
    <source>
        <dbReference type="ARBA" id="ARBA00022729"/>
    </source>
</evidence>
<dbReference type="EMBL" id="NMUH01003198">
    <property type="protein sequence ID" value="MQM04340.1"/>
    <property type="molecule type" value="Genomic_DNA"/>
</dbReference>
<evidence type="ECO:0000256" key="1">
    <source>
        <dbReference type="ARBA" id="ARBA00004271"/>
    </source>
</evidence>
<feature type="chain" id="PRO_5032371948" description="Protein EXORDIUM-like 3" evidence="6">
    <location>
        <begin position="31"/>
        <end position="361"/>
    </location>
</feature>
<dbReference type="GO" id="GO:0048046">
    <property type="term" value="C:apoplast"/>
    <property type="evidence" value="ECO:0007669"/>
    <property type="project" value="UniProtKB-SubCell"/>
</dbReference>
<evidence type="ECO:0008006" key="9">
    <source>
        <dbReference type="Google" id="ProtNLM"/>
    </source>
</evidence>
<dbReference type="Proteomes" id="UP000652761">
    <property type="component" value="Unassembled WGS sequence"/>
</dbReference>
<evidence type="ECO:0000256" key="2">
    <source>
        <dbReference type="ARBA" id="ARBA00022523"/>
    </source>
</evidence>
<dbReference type="OrthoDB" id="2016249at2759"/>
<reference evidence="7" key="1">
    <citation type="submission" date="2017-07" db="EMBL/GenBank/DDBJ databases">
        <title>Taro Niue Genome Assembly and Annotation.</title>
        <authorList>
            <person name="Atibalentja N."/>
            <person name="Keating K."/>
            <person name="Fields C.J."/>
        </authorList>
    </citation>
    <scope>NUCLEOTIDE SEQUENCE</scope>
    <source>
        <strain evidence="7">Niue_2</strain>
        <tissue evidence="7">Leaf</tissue>
    </source>
</reference>
<accession>A0A843WNT1</accession>
<organism evidence="7 8">
    <name type="scientific">Colocasia esculenta</name>
    <name type="common">Wild taro</name>
    <name type="synonym">Arum esculentum</name>
    <dbReference type="NCBI Taxonomy" id="4460"/>
    <lineage>
        <taxon>Eukaryota</taxon>
        <taxon>Viridiplantae</taxon>
        <taxon>Streptophyta</taxon>
        <taxon>Embryophyta</taxon>
        <taxon>Tracheophyta</taxon>
        <taxon>Spermatophyta</taxon>
        <taxon>Magnoliopsida</taxon>
        <taxon>Liliopsida</taxon>
        <taxon>Araceae</taxon>
        <taxon>Aroideae</taxon>
        <taxon>Colocasieae</taxon>
        <taxon>Colocasia</taxon>
    </lineage>
</organism>
<keyword evidence="3" id="KW-0964">Secreted</keyword>
<name>A0A843WNT1_COLES</name>
<dbReference type="PANTHER" id="PTHR31279:SF7">
    <property type="entry name" value="PROTEIN EXORDIUM-LIKE 3"/>
    <property type="match status" value="1"/>
</dbReference>
<evidence type="ECO:0000256" key="5">
    <source>
        <dbReference type="ARBA" id="ARBA00023591"/>
    </source>
</evidence>
<comment type="subcellular location">
    <subcellularLocation>
        <location evidence="1">Secreted</location>
        <location evidence="1">Extracellular space</location>
        <location evidence="1">Apoplast</location>
    </subcellularLocation>
</comment>